<comment type="caution">
    <text evidence="6">The sequence shown here is derived from an EMBL/GenBank/DDBJ whole genome shotgun (WGS) entry which is preliminary data.</text>
</comment>
<dbReference type="EMBL" id="CAHR02000328">
    <property type="protein sequence ID" value="CCG84860.1"/>
    <property type="molecule type" value="Genomic_DNA"/>
</dbReference>
<dbReference type="AlphaFoldDB" id="R4XK86"/>
<organism evidence="6 7">
    <name type="scientific">Taphrina deformans (strain PYCC 5710 / ATCC 11124 / CBS 356.35 / IMI 108563 / JCM 9778 / NBRC 8474)</name>
    <name type="common">Peach leaf curl fungus</name>
    <name type="synonym">Lalaria deformans</name>
    <dbReference type="NCBI Taxonomy" id="1097556"/>
    <lineage>
        <taxon>Eukaryota</taxon>
        <taxon>Fungi</taxon>
        <taxon>Dikarya</taxon>
        <taxon>Ascomycota</taxon>
        <taxon>Taphrinomycotina</taxon>
        <taxon>Taphrinomycetes</taxon>
        <taxon>Taphrinales</taxon>
        <taxon>Taphrinaceae</taxon>
        <taxon>Taphrina</taxon>
    </lineage>
</organism>
<dbReference type="VEuPathDB" id="FungiDB:TAPDE_005404"/>
<feature type="transmembrane region" description="Helical" evidence="5">
    <location>
        <begin position="116"/>
        <end position="135"/>
    </location>
</feature>
<proteinExistence type="predicted"/>
<evidence type="ECO:0000256" key="1">
    <source>
        <dbReference type="ARBA" id="ARBA00004141"/>
    </source>
</evidence>
<evidence type="ECO:0000256" key="2">
    <source>
        <dbReference type="ARBA" id="ARBA00022692"/>
    </source>
</evidence>
<sequence length="168" mass="17861">MSMATHVVQSSIRPNQVDFAGIAVRAAGLGCLLGVSLTTAFFITPATWPALACYVAALSLFHILEFWTTAAYNPENVKTDSFLLSSNGIAYWAAQATGVVEYLIVDHAKPAWHVNAYASGAFFAGLICLLTGQLIRSVAMAQAAQSFSHSLAYTKKEGHVLVTGGLYS</sequence>
<comment type="subcellular location">
    <subcellularLocation>
        <location evidence="1">Membrane</location>
        <topology evidence="1">Multi-pass membrane protein</topology>
    </subcellularLocation>
</comment>
<protein>
    <submittedName>
        <fullName evidence="6">Uncharacterized protein</fullName>
    </submittedName>
</protein>
<dbReference type="GO" id="GO:0016020">
    <property type="term" value="C:membrane"/>
    <property type="evidence" value="ECO:0007669"/>
    <property type="project" value="UniProtKB-SubCell"/>
</dbReference>
<dbReference type="GO" id="GO:0005783">
    <property type="term" value="C:endoplasmic reticulum"/>
    <property type="evidence" value="ECO:0007669"/>
    <property type="project" value="TreeGrafter"/>
</dbReference>
<feature type="transmembrane region" description="Helical" evidence="5">
    <location>
        <begin position="20"/>
        <end position="43"/>
    </location>
</feature>
<keyword evidence="2 5" id="KW-0812">Transmembrane</keyword>
<evidence type="ECO:0000256" key="3">
    <source>
        <dbReference type="ARBA" id="ARBA00022989"/>
    </source>
</evidence>
<keyword evidence="4 5" id="KW-0472">Membrane</keyword>
<feature type="transmembrane region" description="Helical" evidence="5">
    <location>
        <begin position="82"/>
        <end position="104"/>
    </location>
</feature>
<evidence type="ECO:0000256" key="5">
    <source>
        <dbReference type="SAM" id="Phobius"/>
    </source>
</evidence>
<name>R4XK86_TAPDE</name>
<keyword evidence="7" id="KW-1185">Reference proteome</keyword>
<gene>
    <name evidence="6" type="ORF">TAPDE_005404</name>
</gene>
<dbReference type="PANTHER" id="PTHR12714:SF9">
    <property type="entry name" value="PROTEIN-S-ISOPRENYLCYSTEINE O-METHYLTRANSFERASE"/>
    <property type="match status" value="1"/>
</dbReference>
<dbReference type="eggNOG" id="KOG2628">
    <property type="taxonomic scope" value="Eukaryota"/>
</dbReference>
<dbReference type="OrthoDB" id="422086at2759"/>
<evidence type="ECO:0000313" key="6">
    <source>
        <dbReference type="EMBL" id="CCG84860.1"/>
    </source>
</evidence>
<dbReference type="PANTHER" id="PTHR12714">
    <property type="entry name" value="PROTEIN-S ISOPRENYLCYSTEINE O-METHYLTRANSFERASE"/>
    <property type="match status" value="1"/>
</dbReference>
<feature type="transmembrane region" description="Helical" evidence="5">
    <location>
        <begin position="49"/>
        <end position="70"/>
    </location>
</feature>
<dbReference type="GO" id="GO:0004671">
    <property type="term" value="F:protein C-terminal S-isoprenylcysteine carboxyl O-methyltransferase activity"/>
    <property type="evidence" value="ECO:0007669"/>
    <property type="project" value="TreeGrafter"/>
</dbReference>
<accession>R4XK86</accession>
<evidence type="ECO:0000256" key="4">
    <source>
        <dbReference type="ARBA" id="ARBA00023136"/>
    </source>
</evidence>
<evidence type="ECO:0000313" key="7">
    <source>
        <dbReference type="Proteomes" id="UP000013776"/>
    </source>
</evidence>
<dbReference type="STRING" id="1097556.R4XK86"/>
<keyword evidence="3 5" id="KW-1133">Transmembrane helix</keyword>
<dbReference type="Gene3D" id="1.20.120.1630">
    <property type="match status" value="1"/>
</dbReference>
<dbReference type="Proteomes" id="UP000013776">
    <property type="component" value="Unassembled WGS sequence"/>
</dbReference>
<reference evidence="6 7" key="1">
    <citation type="journal article" date="2013" name="MBio">
        <title>Genome sequencing of the plant pathogen Taphrina deformans, the causal agent of peach leaf curl.</title>
        <authorList>
            <person name="Cisse O.H."/>
            <person name="Almeida J.M.G.C.F."/>
            <person name="Fonseca A."/>
            <person name="Kumar A.A."/>
            <person name="Salojaervi J."/>
            <person name="Overmyer K."/>
            <person name="Hauser P.M."/>
            <person name="Pagni M."/>
        </authorList>
    </citation>
    <scope>NUCLEOTIDE SEQUENCE [LARGE SCALE GENOMIC DNA]</scope>
    <source>
        <strain evidence="7">PYCC 5710 / ATCC 11124 / CBS 356.35 / IMI 108563 / JCM 9778 / NBRC 8474</strain>
    </source>
</reference>